<comment type="caution">
    <text evidence="2">The sequence shown here is derived from an EMBL/GenBank/DDBJ whole genome shotgun (WGS) entry which is preliminary data.</text>
</comment>
<gene>
    <name evidence="2" type="ORF">CMEL01_04912</name>
</gene>
<dbReference type="EMBL" id="MLGG01000035">
    <property type="protein sequence ID" value="KAK1453253.1"/>
    <property type="molecule type" value="Genomic_DNA"/>
</dbReference>
<evidence type="ECO:0000313" key="3">
    <source>
        <dbReference type="Proteomes" id="UP001239795"/>
    </source>
</evidence>
<dbReference type="Proteomes" id="UP001239795">
    <property type="component" value="Unassembled WGS sequence"/>
</dbReference>
<proteinExistence type="predicted"/>
<dbReference type="AlphaFoldDB" id="A0AAI9XK75"/>
<protein>
    <submittedName>
        <fullName evidence="2">Uncharacterized protein</fullName>
    </submittedName>
</protein>
<evidence type="ECO:0000313" key="2">
    <source>
        <dbReference type="EMBL" id="KAK1453253.1"/>
    </source>
</evidence>
<keyword evidence="3" id="KW-1185">Reference proteome</keyword>
<name>A0AAI9XK75_9PEZI</name>
<evidence type="ECO:0000256" key="1">
    <source>
        <dbReference type="SAM" id="MobiDB-lite"/>
    </source>
</evidence>
<reference evidence="2 3" key="1">
    <citation type="submission" date="2016-10" db="EMBL/GenBank/DDBJ databases">
        <title>The genome sequence of Colletotrichum fioriniae PJ7.</title>
        <authorList>
            <person name="Baroncelli R."/>
        </authorList>
    </citation>
    <scope>NUCLEOTIDE SEQUENCE [LARGE SCALE GENOMIC DNA]</scope>
    <source>
        <strain evidence="2">Col 31</strain>
    </source>
</reference>
<feature type="non-terminal residue" evidence="2">
    <location>
        <position position="1"/>
    </location>
</feature>
<feature type="compositionally biased region" description="Basic residues" evidence="1">
    <location>
        <begin position="27"/>
        <end position="40"/>
    </location>
</feature>
<feature type="region of interest" description="Disordered" evidence="1">
    <location>
        <begin position="22"/>
        <end position="51"/>
    </location>
</feature>
<sequence>PRYSQCLFGAVIFPRSSPNGYPFIHHPPVHRHPQSPRHQQRPTPLSLRPHC</sequence>
<accession>A0AAI9XK75</accession>
<organism evidence="2 3">
    <name type="scientific">Colletotrichum melonis</name>
    <dbReference type="NCBI Taxonomy" id="1209925"/>
    <lineage>
        <taxon>Eukaryota</taxon>
        <taxon>Fungi</taxon>
        <taxon>Dikarya</taxon>
        <taxon>Ascomycota</taxon>
        <taxon>Pezizomycotina</taxon>
        <taxon>Sordariomycetes</taxon>
        <taxon>Hypocreomycetidae</taxon>
        <taxon>Glomerellales</taxon>
        <taxon>Glomerellaceae</taxon>
        <taxon>Colletotrichum</taxon>
        <taxon>Colletotrichum acutatum species complex</taxon>
    </lineage>
</organism>